<feature type="region of interest" description="Disordered" evidence="1">
    <location>
        <begin position="280"/>
        <end position="325"/>
    </location>
</feature>
<reference evidence="2 4" key="1">
    <citation type="submission" date="2018-02" db="EMBL/GenBank/DDBJ databases">
        <title>Fusarium culmorum secondary metabolites in fungal-bacterial-plant interactions.</title>
        <authorList>
            <person name="Schmidt R."/>
        </authorList>
    </citation>
    <scope>NUCLEOTIDE SEQUENCE [LARGE SCALE GENOMIC DNA]</scope>
    <source>
        <strain evidence="2 4">PV</strain>
    </source>
</reference>
<sequence>MSQDTTTTPYFDQDLLDLWPLYPPQLCPIPQWLDTGYLYPNILSWPYGSPLQNWLPPCPFGIGFNKSGSAFAPIQPYVLQPAIGLASLTPFGAPPGASAFYSTTYFNDPTLLDTYLPSLDTNMSCIDAAAIQQSCDALSSQSPEIPPGDEELDIQLACARSSSSVSSGLTTPTEQHSLPQHSQNLLPVSSNGAVPTTHHASVTDSVSKATTPDTLTPESFVTSIDPPAASVEKVDAINSLLAPTPTPEFNTKASQAERPAIKGFLHLIYEGTAKLAVPLAPSTSKPADENSPTDQSLDETPSSSHEDETSVTWRMSSSPEPSAGDAKVCVLDAKSKSGDLFRQRSHISGKKRKRPSEDDENSFQLAPNSSKKRTRVRTLLQRPLGQNELRLQAKAICFSDENGQSVKSERTLSKWAPRTWAPAIETDTITEIEFIVNSGNHRNLTFYKDLDLEPEQLCWREIMELVKSPKEDFCKEFMFHVK</sequence>
<evidence type="ECO:0000313" key="4">
    <source>
        <dbReference type="Proteomes" id="UP000241587"/>
    </source>
</evidence>
<reference evidence="3" key="2">
    <citation type="submission" date="2020-11" db="EMBL/GenBank/DDBJ databases">
        <title>The chromosome-scale genome resource for two endophytic Fusarium species: F. culmorum and F. pseudograminearum.</title>
        <authorList>
            <person name="Yuan Z."/>
        </authorList>
    </citation>
    <scope>NUCLEOTIDE SEQUENCE</scope>
    <source>
        <strain evidence="3">Class2-1B</strain>
    </source>
</reference>
<name>A0A2T4GWS3_FUSCU</name>
<feature type="region of interest" description="Disordered" evidence="1">
    <location>
        <begin position="165"/>
        <end position="223"/>
    </location>
</feature>
<evidence type="ECO:0000313" key="3">
    <source>
        <dbReference type="EMBL" id="QPC59850.1"/>
    </source>
</evidence>
<dbReference type="AlphaFoldDB" id="A0A2T4GWS3"/>
<keyword evidence="4" id="KW-1185">Reference proteome</keyword>
<dbReference type="EMBL" id="CP064747">
    <property type="protein sequence ID" value="QPC59850.1"/>
    <property type="molecule type" value="Genomic_DNA"/>
</dbReference>
<accession>A0A2T4GWS3</accession>
<feature type="compositionally biased region" description="Polar residues" evidence="1">
    <location>
        <begin position="168"/>
        <end position="222"/>
    </location>
</feature>
<feature type="compositionally biased region" description="Basic residues" evidence="1">
    <location>
        <begin position="343"/>
        <end position="354"/>
    </location>
</feature>
<evidence type="ECO:0000256" key="1">
    <source>
        <dbReference type="SAM" id="MobiDB-lite"/>
    </source>
</evidence>
<proteinExistence type="predicted"/>
<feature type="compositionally biased region" description="Polar residues" evidence="1">
    <location>
        <begin position="281"/>
        <end position="303"/>
    </location>
</feature>
<dbReference type="Proteomes" id="UP000241587">
    <property type="component" value="Unassembled WGS sequence"/>
</dbReference>
<evidence type="ECO:0000313" key="2">
    <source>
        <dbReference type="EMBL" id="PTD08012.1"/>
    </source>
</evidence>
<organism evidence="2 4">
    <name type="scientific">Fusarium culmorum</name>
    <dbReference type="NCBI Taxonomy" id="5516"/>
    <lineage>
        <taxon>Eukaryota</taxon>
        <taxon>Fungi</taxon>
        <taxon>Dikarya</taxon>
        <taxon>Ascomycota</taxon>
        <taxon>Pezizomycotina</taxon>
        <taxon>Sordariomycetes</taxon>
        <taxon>Hypocreomycetidae</taxon>
        <taxon>Hypocreales</taxon>
        <taxon>Nectriaceae</taxon>
        <taxon>Fusarium</taxon>
    </lineage>
</organism>
<feature type="region of interest" description="Disordered" evidence="1">
    <location>
        <begin position="340"/>
        <end position="375"/>
    </location>
</feature>
<dbReference type="EMBL" id="PVEM01000006">
    <property type="protein sequence ID" value="PTD08012.1"/>
    <property type="molecule type" value="Genomic_DNA"/>
</dbReference>
<feature type="compositionally biased region" description="Polar residues" evidence="1">
    <location>
        <begin position="310"/>
        <end position="320"/>
    </location>
</feature>
<gene>
    <name evidence="2" type="ORF">FCULG_00006278</name>
    <name evidence="3" type="ORF">HYE67_002081</name>
</gene>
<protein>
    <submittedName>
        <fullName evidence="2">Uncharacterized protein</fullName>
    </submittedName>
</protein>
<dbReference type="Proteomes" id="UP000663297">
    <property type="component" value="Chromosome 1"/>
</dbReference>